<reference evidence="2" key="1">
    <citation type="submission" date="2017-04" db="EMBL/GenBank/DDBJ databases">
        <title>Function of individual gut microbiota members based on whole genome sequencing of pure cultures obtained from chicken caecum.</title>
        <authorList>
            <person name="Medvecky M."/>
            <person name="Cejkova D."/>
            <person name="Polansky O."/>
            <person name="Karasova D."/>
            <person name="Kubasova T."/>
            <person name="Cizek A."/>
            <person name="Rychlik I."/>
        </authorList>
    </citation>
    <scope>NUCLEOTIDE SEQUENCE [LARGE SCALE GENOMIC DNA]</scope>
    <source>
        <strain evidence="2">An144</strain>
    </source>
</reference>
<dbReference type="RefSeq" id="WP_047338919.1">
    <property type="nucleotide sequence ID" value="NZ_CP144502.1"/>
</dbReference>
<evidence type="ECO:0000313" key="1">
    <source>
        <dbReference type="EMBL" id="OUQ06916.1"/>
    </source>
</evidence>
<organism evidence="1 2">
    <name type="scientific">Enterococcus cecorum</name>
    <dbReference type="NCBI Taxonomy" id="44008"/>
    <lineage>
        <taxon>Bacteria</taxon>
        <taxon>Bacillati</taxon>
        <taxon>Bacillota</taxon>
        <taxon>Bacilli</taxon>
        <taxon>Lactobacillales</taxon>
        <taxon>Enterococcaceae</taxon>
        <taxon>Enterococcus</taxon>
    </lineage>
</organism>
<protein>
    <submittedName>
        <fullName evidence="1">Uncharacterized protein</fullName>
    </submittedName>
</protein>
<dbReference type="EMBL" id="NFLC01000070">
    <property type="protein sequence ID" value="OUQ06916.1"/>
    <property type="molecule type" value="Genomic_DNA"/>
</dbReference>
<dbReference type="AlphaFoldDB" id="A0A1Y4QNM6"/>
<evidence type="ECO:0000313" key="2">
    <source>
        <dbReference type="Proteomes" id="UP000196074"/>
    </source>
</evidence>
<proteinExistence type="predicted"/>
<dbReference type="Proteomes" id="UP000196074">
    <property type="component" value="Unassembled WGS sequence"/>
</dbReference>
<name>A0A1Y4QNM6_9ENTE</name>
<accession>A0A1Y4QNM6</accession>
<comment type="caution">
    <text evidence="1">The sequence shown here is derived from an EMBL/GenBank/DDBJ whole genome shotgun (WGS) entry which is preliminary data.</text>
</comment>
<sequence length="86" mass="10137">MLNKKKFIESNIEMDLTVLNIALESLNENYQLLKEQNFENSKVTSNYLIQIREKANQIQEVSKVISNQMKCFEELFEKEDKTDECG</sequence>
<gene>
    <name evidence="1" type="ORF">B5E88_12375</name>
</gene>